<dbReference type="GeneID" id="64594335"/>
<dbReference type="AlphaFoldDB" id="A0A9P7AHY1"/>
<feature type="compositionally biased region" description="Low complexity" evidence="1">
    <location>
        <begin position="100"/>
        <end position="111"/>
    </location>
</feature>
<name>A0A9P7AHY1_9AGAM</name>
<keyword evidence="3" id="KW-1185">Reference proteome</keyword>
<organism evidence="2 3">
    <name type="scientific">Suillus plorans</name>
    <dbReference type="NCBI Taxonomy" id="116603"/>
    <lineage>
        <taxon>Eukaryota</taxon>
        <taxon>Fungi</taxon>
        <taxon>Dikarya</taxon>
        <taxon>Basidiomycota</taxon>
        <taxon>Agaricomycotina</taxon>
        <taxon>Agaricomycetes</taxon>
        <taxon>Agaricomycetidae</taxon>
        <taxon>Boletales</taxon>
        <taxon>Suillineae</taxon>
        <taxon>Suillaceae</taxon>
        <taxon>Suillus</taxon>
    </lineage>
</organism>
<dbReference type="Proteomes" id="UP000719766">
    <property type="component" value="Unassembled WGS sequence"/>
</dbReference>
<dbReference type="OrthoDB" id="2683982at2759"/>
<proteinExistence type="predicted"/>
<evidence type="ECO:0000313" key="2">
    <source>
        <dbReference type="EMBL" id="KAG1788847.1"/>
    </source>
</evidence>
<accession>A0A9P7AHY1</accession>
<dbReference type="EMBL" id="JABBWE010000064">
    <property type="protein sequence ID" value="KAG1788847.1"/>
    <property type="molecule type" value="Genomic_DNA"/>
</dbReference>
<feature type="region of interest" description="Disordered" evidence="1">
    <location>
        <begin position="68"/>
        <end position="122"/>
    </location>
</feature>
<evidence type="ECO:0000313" key="3">
    <source>
        <dbReference type="Proteomes" id="UP000719766"/>
    </source>
</evidence>
<comment type="caution">
    <text evidence="2">The sequence shown here is derived from an EMBL/GenBank/DDBJ whole genome shotgun (WGS) entry which is preliminary data.</text>
</comment>
<reference evidence="2" key="1">
    <citation type="journal article" date="2020" name="New Phytol.">
        <title>Comparative genomics reveals dynamic genome evolution in host specialist ectomycorrhizal fungi.</title>
        <authorList>
            <person name="Lofgren L.A."/>
            <person name="Nguyen N.H."/>
            <person name="Vilgalys R."/>
            <person name="Ruytinx J."/>
            <person name="Liao H.L."/>
            <person name="Branco S."/>
            <person name="Kuo A."/>
            <person name="LaButti K."/>
            <person name="Lipzen A."/>
            <person name="Andreopoulos W."/>
            <person name="Pangilinan J."/>
            <person name="Riley R."/>
            <person name="Hundley H."/>
            <person name="Na H."/>
            <person name="Barry K."/>
            <person name="Grigoriev I.V."/>
            <person name="Stajich J.E."/>
            <person name="Kennedy P.G."/>
        </authorList>
    </citation>
    <scope>NUCLEOTIDE SEQUENCE</scope>
    <source>
        <strain evidence="2">S12</strain>
    </source>
</reference>
<feature type="region of interest" description="Disordered" evidence="1">
    <location>
        <begin position="1"/>
        <end position="41"/>
    </location>
</feature>
<evidence type="ECO:0000256" key="1">
    <source>
        <dbReference type="SAM" id="MobiDB-lite"/>
    </source>
</evidence>
<protein>
    <submittedName>
        <fullName evidence="2">Uncharacterized protein</fullName>
    </submittedName>
</protein>
<gene>
    <name evidence="2" type="ORF">HD556DRAFT_1311767</name>
</gene>
<dbReference type="RefSeq" id="XP_041156008.1">
    <property type="nucleotide sequence ID" value="XM_041300571.1"/>
</dbReference>
<sequence>MDVDESSKSRMSLDALDDIYLGPDDELDSNSGSSGGSDALNVIPDPSYLALADGLALYDNPDLYLGPEDTLIESDDAPAVPDLPMTVNESTPEPHPASPASPAVPEAPIPSNSATPKCQLPEPALNNEELRAMVWEFMPIGSYDQTKNHLGDYQQRHGNLPDPTVAQLLEADRPFRMAWAETCDKLWKADADLRRMQRVRESTSEMLKVLDTLIDFFEDSILGAQCSVLGTQYSGFGTRALVLGIWDLGFGRWYFDIYTIAHMTVHMGAGRYITYYSDLSPYNTRERTCIISRMIRASGPWAHDNNILDYDGWAGREIIPDGGGWAHAGNI</sequence>